<feature type="domain" description="PLD phosphodiesterase" evidence="10">
    <location>
        <begin position="348"/>
        <end position="375"/>
    </location>
</feature>
<dbReference type="GO" id="GO:0009395">
    <property type="term" value="P:phospholipid catabolic process"/>
    <property type="evidence" value="ECO:0007669"/>
    <property type="project" value="TreeGrafter"/>
</dbReference>
<keyword evidence="5" id="KW-0964">Secreted</keyword>
<dbReference type="EMBL" id="PYGB01000003">
    <property type="protein sequence ID" value="PSK87037.1"/>
    <property type="molecule type" value="Genomic_DNA"/>
</dbReference>
<accession>A0A1X6YCY4</accession>
<organism evidence="12 13">
    <name type="scientific">Limimaricola soesokkakensis</name>
    <dbReference type="NCBI Taxonomy" id="1343159"/>
    <lineage>
        <taxon>Bacteria</taxon>
        <taxon>Pseudomonadati</taxon>
        <taxon>Pseudomonadota</taxon>
        <taxon>Alphaproteobacteria</taxon>
        <taxon>Rhodobacterales</taxon>
        <taxon>Paracoccaceae</taxon>
        <taxon>Limimaricola</taxon>
    </lineage>
</organism>
<evidence type="ECO:0000256" key="2">
    <source>
        <dbReference type="ARBA" id="ARBA00003145"/>
    </source>
</evidence>
<keyword evidence="8" id="KW-0443">Lipid metabolism</keyword>
<dbReference type="InterPro" id="IPR025202">
    <property type="entry name" value="PLD-like_dom"/>
</dbReference>
<evidence type="ECO:0000256" key="1">
    <source>
        <dbReference type="ARBA" id="ARBA00000798"/>
    </source>
</evidence>
<evidence type="ECO:0000313" key="11">
    <source>
        <dbReference type="EMBL" id="PSK87037.1"/>
    </source>
</evidence>
<dbReference type="Proteomes" id="UP000240624">
    <property type="component" value="Unassembled WGS sequence"/>
</dbReference>
<dbReference type="EMBL" id="FWFY01000001">
    <property type="protein sequence ID" value="SLN17628.1"/>
    <property type="molecule type" value="Genomic_DNA"/>
</dbReference>
<comment type="subcellular location">
    <subcellularLocation>
        <location evidence="3">Secreted</location>
    </subcellularLocation>
</comment>
<protein>
    <recommendedName>
        <fullName evidence="4">Phospholipase D</fullName>
    </recommendedName>
    <alternativeName>
        <fullName evidence="9">Choline phosphatase</fullName>
    </alternativeName>
</protein>
<dbReference type="GO" id="GO:0016740">
    <property type="term" value="F:transferase activity"/>
    <property type="evidence" value="ECO:0007669"/>
    <property type="project" value="UniProtKB-KW"/>
</dbReference>
<dbReference type="Proteomes" id="UP000193495">
    <property type="component" value="Unassembled WGS sequence"/>
</dbReference>
<dbReference type="PROSITE" id="PS50035">
    <property type="entry name" value="PLD"/>
    <property type="match status" value="2"/>
</dbReference>
<evidence type="ECO:0000256" key="7">
    <source>
        <dbReference type="ARBA" id="ARBA00022801"/>
    </source>
</evidence>
<dbReference type="PANTHER" id="PTHR18896">
    <property type="entry name" value="PHOSPHOLIPASE D"/>
    <property type="match status" value="1"/>
</dbReference>
<dbReference type="Gene3D" id="3.30.870.10">
    <property type="entry name" value="Endonuclease Chain A"/>
    <property type="match status" value="2"/>
</dbReference>
<evidence type="ECO:0000313" key="14">
    <source>
        <dbReference type="Proteomes" id="UP000240624"/>
    </source>
</evidence>
<reference evidence="11 14" key="2">
    <citation type="submission" date="2018-03" db="EMBL/GenBank/DDBJ databases">
        <title>Genomic Encyclopedia of Archaeal and Bacterial Type Strains, Phase II (KMG-II): from individual species to whole genera.</title>
        <authorList>
            <person name="Goeker M."/>
        </authorList>
    </citation>
    <scope>NUCLEOTIDE SEQUENCE [LARGE SCALE GENOMIC DNA]</scope>
    <source>
        <strain evidence="11 14">DSM 29956</strain>
    </source>
</reference>
<dbReference type="OrthoDB" id="8828485at2"/>
<dbReference type="SMART" id="SM00155">
    <property type="entry name" value="PLDc"/>
    <property type="match status" value="2"/>
</dbReference>
<proteinExistence type="predicted"/>
<comment type="function">
    <text evidence="2">Could be a virulence factor.</text>
</comment>
<keyword evidence="14" id="KW-1185">Reference proteome</keyword>
<evidence type="ECO:0000313" key="12">
    <source>
        <dbReference type="EMBL" id="SLN17628.1"/>
    </source>
</evidence>
<dbReference type="CDD" id="cd09140">
    <property type="entry name" value="PLDc_vPLD1_2_like_bac_1"/>
    <property type="match status" value="1"/>
</dbReference>
<name>A0A1X6YCY4_9RHOB</name>
<dbReference type="InterPro" id="IPR015679">
    <property type="entry name" value="PLipase_D_fam"/>
</dbReference>
<gene>
    <name evidence="12" type="primary">ywiE</name>
    <name evidence="11" type="ORF">CLV79_10384</name>
    <name evidence="12" type="ORF">LOS8367_00316</name>
</gene>
<evidence type="ECO:0000256" key="4">
    <source>
        <dbReference type="ARBA" id="ARBA00018392"/>
    </source>
</evidence>
<evidence type="ECO:0000256" key="3">
    <source>
        <dbReference type="ARBA" id="ARBA00004613"/>
    </source>
</evidence>
<dbReference type="InterPro" id="IPR001736">
    <property type="entry name" value="PLipase_D/transphosphatidylase"/>
</dbReference>
<dbReference type="RefSeq" id="WP_085894685.1">
    <property type="nucleotide sequence ID" value="NZ_FWFY01000001.1"/>
</dbReference>
<sequence length="476" mass="53253">MSSPDPTRPILREGETCWRIARADRLAVIVDAADYFATIREVVRHAKRSVLFIGWDFDTRIELEPDAEEDGVPNTLGAYLEWVVEKTPDLQVHLLKWDLGIIETLSRGSTPLVLADWMTNGRIHMKLDHAHPSGAAHHQKIVVIDDVLAFCGGIDITAKRWDTRSHLDEDPRRRRPTSKRHYGPWHDITTALSGEAAKALGDLARQRWFDATGETLEAPGPQAPIWPSGLEPIAAGHPAAISRTLPAYKEREEVREIEALYLEVIARAKKTLYIESQYFASRRIAEAMATRLREPDGPEIVVVNPHTAQGWLEEKAMGTARARLLRLVRDADRYDRFRLYTPVAEGGAHIYVHAKVVIMDDLLMRVGSSNMNNRSMGFDTECDVSIEARGATAPELRERIVGLRNDLLAEHLGRSNAEVEEEIQARGSLVRAIDALSGKGRSLVPFEAPDFSDIVEYELAETDLLDPESTSSSWTG</sequence>
<dbReference type="GO" id="GO:0004630">
    <property type="term" value="F:phospholipase D activity"/>
    <property type="evidence" value="ECO:0007669"/>
    <property type="project" value="UniProtKB-EC"/>
</dbReference>
<evidence type="ECO:0000256" key="6">
    <source>
        <dbReference type="ARBA" id="ARBA00022737"/>
    </source>
</evidence>
<comment type="catalytic activity">
    <reaction evidence="1">
        <text>a 1,2-diacyl-sn-glycero-3-phosphocholine + H2O = a 1,2-diacyl-sn-glycero-3-phosphate + choline + H(+)</text>
        <dbReference type="Rhea" id="RHEA:14445"/>
        <dbReference type="ChEBI" id="CHEBI:15354"/>
        <dbReference type="ChEBI" id="CHEBI:15377"/>
        <dbReference type="ChEBI" id="CHEBI:15378"/>
        <dbReference type="ChEBI" id="CHEBI:57643"/>
        <dbReference type="ChEBI" id="CHEBI:58608"/>
        <dbReference type="EC" id="3.1.4.4"/>
    </reaction>
</comment>
<dbReference type="GO" id="GO:0005576">
    <property type="term" value="C:extracellular region"/>
    <property type="evidence" value="ECO:0007669"/>
    <property type="project" value="UniProtKB-SubCell"/>
</dbReference>
<keyword evidence="6" id="KW-0677">Repeat</keyword>
<dbReference type="AlphaFoldDB" id="A0A1X6YCY4"/>
<reference evidence="12 13" key="1">
    <citation type="submission" date="2017-03" db="EMBL/GenBank/DDBJ databases">
        <authorList>
            <person name="Afonso C.L."/>
            <person name="Miller P.J."/>
            <person name="Scott M.A."/>
            <person name="Spackman E."/>
            <person name="Goraichik I."/>
            <person name="Dimitrov K.M."/>
            <person name="Suarez D.L."/>
            <person name="Swayne D.E."/>
        </authorList>
    </citation>
    <scope>NUCLEOTIDE SEQUENCE [LARGE SCALE GENOMIC DNA]</scope>
    <source>
        <strain evidence="12 13">CECT 8367</strain>
    </source>
</reference>
<evidence type="ECO:0000313" key="13">
    <source>
        <dbReference type="Proteomes" id="UP000193495"/>
    </source>
</evidence>
<evidence type="ECO:0000259" key="10">
    <source>
        <dbReference type="PROSITE" id="PS50035"/>
    </source>
</evidence>
<evidence type="ECO:0000256" key="5">
    <source>
        <dbReference type="ARBA" id="ARBA00022525"/>
    </source>
</evidence>
<evidence type="ECO:0000256" key="8">
    <source>
        <dbReference type="ARBA" id="ARBA00023098"/>
    </source>
</evidence>
<keyword evidence="7" id="KW-0378">Hydrolase</keyword>
<feature type="domain" description="PLD phosphodiesterase" evidence="10">
    <location>
        <begin position="133"/>
        <end position="160"/>
    </location>
</feature>
<keyword evidence="12" id="KW-0808">Transferase</keyword>
<dbReference type="CDD" id="cd09143">
    <property type="entry name" value="PLDc_vPLD1_2_like_bac_2"/>
    <property type="match status" value="1"/>
</dbReference>
<dbReference type="Pfam" id="PF13091">
    <property type="entry name" value="PLDc_2"/>
    <property type="match status" value="1"/>
</dbReference>
<dbReference type="SUPFAM" id="SSF56024">
    <property type="entry name" value="Phospholipase D/nuclease"/>
    <property type="match status" value="2"/>
</dbReference>
<dbReference type="PANTHER" id="PTHR18896:SF76">
    <property type="entry name" value="PHOSPHOLIPASE"/>
    <property type="match status" value="1"/>
</dbReference>
<evidence type="ECO:0000256" key="9">
    <source>
        <dbReference type="ARBA" id="ARBA00029594"/>
    </source>
</evidence>